<dbReference type="Proteomes" id="UP000235672">
    <property type="component" value="Unassembled WGS sequence"/>
</dbReference>
<evidence type="ECO:0000313" key="1">
    <source>
        <dbReference type="EMBL" id="PMD27853.1"/>
    </source>
</evidence>
<organism evidence="1 2">
    <name type="scientific">Hyaloscypha hepaticicola</name>
    <dbReference type="NCBI Taxonomy" id="2082293"/>
    <lineage>
        <taxon>Eukaryota</taxon>
        <taxon>Fungi</taxon>
        <taxon>Dikarya</taxon>
        <taxon>Ascomycota</taxon>
        <taxon>Pezizomycotina</taxon>
        <taxon>Leotiomycetes</taxon>
        <taxon>Helotiales</taxon>
        <taxon>Hyaloscyphaceae</taxon>
        <taxon>Hyaloscypha</taxon>
    </lineage>
</organism>
<protein>
    <submittedName>
        <fullName evidence="1">Uncharacterized protein</fullName>
    </submittedName>
</protein>
<sequence>MVERKHSSSRRDIYEREEFNLAPCAPAHCLTCNYRERWVEGDMSDVVAVTKSCPEEADKNIVVNFPLTVTSHSQPTLNPLLSPPSRIPELSSRTYSVSPSLSTTPHGFLCYPVSTWPSPGWTSHVYVVFSCGALITKQSPVNMLRSLLLLAS</sequence>
<reference evidence="1 2" key="1">
    <citation type="submission" date="2016-05" db="EMBL/GenBank/DDBJ databases">
        <title>A degradative enzymes factory behind the ericoid mycorrhizal symbiosis.</title>
        <authorList>
            <consortium name="DOE Joint Genome Institute"/>
            <person name="Martino E."/>
            <person name="Morin E."/>
            <person name="Grelet G."/>
            <person name="Kuo A."/>
            <person name="Kohler A."/>
            <person name="Daghino S."/>
            <person name="Barry K."/>
            <person name="Choi C."/>
            <person name="Cichocki N."/>
            <person name="Clum A."/>
            <person name="Copeland A."/>
            <person name="Hainaut M."/>
            <person name="Haridas S."/>
            <person name="Labutti K."/>
            <person name="Lindquist E."/>
            <person name="Lipzen A."/>
            <person name="Khouja H.-R."/>
            <person name="Murat C."/>
            <person name="Ohm R."/>
            <person name="Olson A."/>
            <person name="Spatafora J."/>
            <person name="Veneault-Fourrey C."/>
            <person name="Henrissat B."/>
            <person name="Grigoriev I."/>
            <person name="Martin F."/>
            <person name="Perotto S."/>
        </authorList>
    </citation>
    <scope>NUCLEOTIDE SEQUENCE [LARGE SCALE GENOMIC DNA]</scope>
    <source>
        <strain evidence="1 2">UAMH 7357</strain>
    </source>
</reference>
<proteinExistence type="predicted"/>
<dbReference type="EMBL" id="KZ613465">
    <property type="protein sequence ID" value="PMD27853.1"/>
    <property type="molecule type" value="Genomic_DNA"/>
</dbReference>
<evidence type="ECO:0000313" key="2">
    <source>
        <dbReference type="Proteomes" id="UP000235672"/>
    </source>
</evidence>
<gene>
    <name evidence="1" type="ORF">NA56DRAFT_696872</name>
</gene>
<accession>A0A2J6QNM4</accession>
<name>A0A2J6QNM4_9HELO</name>
<dbReference type="AlphaFoldDB" id="A0A2J6QNM4"/>
<keyword evidence="2" id="KW-1185">Reference proteome</keyword>